<accession>A0A540LAL3</accession>
<evidence type="ECO:0000259" key="1">
    <source>
        <dbReference type="PROSITE" id="PS50011"/>
    </source>
</evidence>
<dbReference type="GO" id="GO:0004672">
    <property type="term" value="F:protein kinase activity"/>
    <property type="evidence" value="ECO:0007669"/>
    <property type="project" value="InterPro"/>
</dbReference>
<evidence type="ECO:0000313" key="2">
    <source>
        <dbReference type="EMBL" id="TQD83389.1"/>
    </source>
</evidence>
<reference evidence="2 3" key="1">
    <citation type="journal article" date="2019" name="G3 (Bethesda)">
        <title>Sequencing of a Wild Apple (Malus baccata) Genome Unravels the Differences Between Cultivated and Wild Apple Species Regarding Disease Resistance and Cold Tolerance.</title>
        <authorList>
            <person name="Chen X."/>
        </authorList>
    </citation>
    <scope>NUCLEOTIDE SEQUENCE [LARGE SCALE GENOMIC DNA]</scope>
    <source>
        <strain evidence="3">cv. Shandingzi</strain>
        <tissue evidence="2">Leaves</tissue>
    </source>
</reference>
<dbReference type="PANTHER" id="PTHR45927">
    <property type="entry name" value="LYSM-DOMAIN RECEPTOR-LIKE KINASE-RELATED"/>
    <property type="match status" value="1"/>
</dbReference>
<dbReference type="Proteomes" id="UP000315295">
    <property type="component" value="Unassembled WGS sequence"/>
</dbReference>
<keyword evidence="3" id="KW-1185">Reference proteome</keyword>
<dbReference type="PROSITE" id="PS50011">
    <property type="entry name" value="PROTEIN_KINASE_DOM"/>
    <property type="match status" value="1"/>
</dbReference>
<protein>
    <recommendedName>
        <fullName evidence="1">Protein kinase domain-containing protein</fullName>
    </recommendedName>
</protein>
<evidence type="ECO:0000313" key="3">
    <source>
        <dbReference type="Proteomes" id="UP000315295"/>
    </source>
</evidence>
<dbReference type="PANTHER" id="PTHR45927:SF6">
    <property type="entry name" value="PROTEIN LYK5"/>
    <property type="match status" value="1"/>
</dbReference>
<dbReference type="InterPro" id="IPR000719">
    <property type="entry name" value="Prot_kinase_dom"/>
</dbReference>
<dbReference type="STRING" id="106549.A0A540LAL3"/>
<dbReference type="EMBL" id="VIEB01000680">
    <property type="protein sequence ID" value="TQD83389.1"/>
    <property type="molecule type" value="Genomic_DNA"/>
</dbReference>
<comment type="caution">
    <text evidence="2">The sequence shown here is derived from an EMBL/GenBank/DDBJ whole genome shotgun (WGS) entry which is preliminary data.</text>
</comment>
<sequence length="127" mass="14006">MSLSWKQRVQIAHNVADAVNYLHNFSQPPCIHNNLKTSNILLDANLRAKVSNFTSARAVDLDNHRIDQDSQKEQGLQLTGHVVGTHGYMAPESIQNGVNTPKLDAFAVGIVLLDLLSGRSRGRCCCR</sequence>
<dbReference type="InterPro" id="IPR011009">
    <property type="entry name" value="Kinase-like_dom_sf"/>
</dbReference>
<dbReference type="AlphaFoldDB" id="A0A540LAL3"/>
<gene>
    <name evidence="2" type="ORF">C1H46_031034</name>
</gene>
<organism evidence="2 3">
    <name type="scientific">Malus baccata</name>
    <name type="common">Siberian crab apple</name>
    <name type="synonym">Pyrus baccata</name>
    <dbReference type="NCBI Taxonomy" id="106549"/>
    <lineage>
        <taxon>Eukaryota</taxon>
        <taxon>Viridiplantae</taxon>
        <taxon>Streptophyta</taxon>
        <taxon>Embryophyta</taxon>
        <taxon>Tracheophyta</taxon>
        <taxon>Spermatophyta</taxon>
        <taxon>Magnoliopsida</taxon>
        <taxon>eudicotyledons</taxon>
        <taxon>Gunneridae</taxon>
        <taxon>Pentapetalae</taxon>
        <taxon>rosids</taxon>
        <taxon>fabids</taxon>
        <taxon>Rosales</taxon>
        <taxon>Rosaceae</taxon>
        <taxon>Amygdaloideae</taxon>
        <taxon>Maleae</taxon>
        <taxon>Malus</taxon>
    </lineage>
</organism>
<name>A0A540LAL3_MALBA</name>
<dbReference type="GO" id="GO:0005524">
    <property type="term" value="F:ATP binding"/>
    <property type="evidence" value="ECO:0007669"/>
    <property type="project" value="InterPro"/>
</dbReference>
<dbReference type="Gene3D" id="1.10.510.10">
    <property type="entry name" value="Transferase(Phosphotransferase) domain 1"/>
    <property type="match status" value="1"/>
</dbReference>
<dbReference type="SUPFAM" id="SSF56112">
    <property type="entry name" value="Protein kinase-like (PK-like)"/>
    <property type="match status" value="1"/>
</dbReference>
<dbReference type="Pfam" id="PF00069">
    <property type="entry name" value="Pkinase"/>
    <property type="match status" value="1"/>
</dbReference>
<proteinExistence type="predicted"/>
<feature type="domain" description="Protein kinase" evidence="1">
    <location>
        <begin position="1"/>
        <end position="127"/>
    </location>
</feature>
<dbReference type="InterPro" id="IPR052611">
    <property type="entry name" value="Plant_RLK_LysM"/>
</dbReference>